<comment type="caution">
    <text evidence="2">The sequence shown here is derived from an EMBL/GenBank/DDBJ whole genome shotgun (WGS) entry which is preliminary data.</text>
</comment>
<protein>
    <recommendedName>
        <fullName evidence="4">DUF1574 domain-containing protein</fullName>
    </recommendedName>
</protein>
<dbReference type="PROSITE" id="PS51257">
    <property type="entry name" value="PROKAR_LIPOPROTEIN"/>
    <property type="match status" value="1"/>
</dbReference>
<dbReference type="EMBL" id="BIMW01000153">
    <property type="protein sequence ID" value="GCE95913.1"/>
    <property type="molecule type" value="Genomic_DNA"/>
</dbReference>
<dbReference type="RefSeq" id="WP_062945902.1">
    <property type="nucleotide sequence ID" value="NZ_BIMW01000153.1"/>
</dbReference>
<feature type="signal peptide" evidence="1">
    <location>
        <begin position="1"/>
        <end position="23"/>
    </location>
</feature>
<dbReference type="Proteomes" id="UP000326169">
    <property type="component" value="Unassembled WGS sequence"/>
</dbReference>
<feature type="chain" id="PRO_5047118527" description="DUF1574 domain-containing protein" evidence="1">
    <location>
        <begin position="24"/>
        <end position="491"/>
    </location>
</feature>
<keyword evidence="1" id="KW-0732">Signal</keyword>
<gene>
    <name evidence="2" type="ORF">NIES46_39790</name>
</gene>
<dbReference type="SUPFAM" id="SSF52266">
    <property type="entry name" value="SGNH hydrolase"/>
    <property type="match status" value="1"/>
</dbReference>
<proteinExistence type="predicted"/>
<accession>A0A5M3T8B0</accession>
<keyword evidence="3" id="KW-1185">Reference proteome</keyword>
<sequence length="491" mass="55408">MSRFYSLRFTTQILALLPMVLMAGCSQSQQSATLSQVSEKAIAAQVSESESVPNAIARSANQIISKSNHCVETNPFDESVRFALRASNLAQSARSKEDWDEVARQWVQAVAWMQAVPPRSPRRSFAERKVVEYMRNLTYSQQQAARSRSVSAFPSFDSELFDRQLELYLSYLSTVGTPDILIVGSSRALQGVDPNQMQRSLTARGYGNLRIFNFGINGATAQLVNYLIREILPPEHLPPMILWADGVRAFNSGRFDRTFAAVLASAGHQRIGSGIRPQLAQAQPYPTTCHEFPALCVARGSKFNFYQAKPDITLDPIMGDSSADWELTDLVYRSGQQPVNLTPISLDNIDAQGFLPLSDRYNPNTYYQRRPYVSGRYDGDYQSFNLEGVQARAFDSVVAFTRGRNISLVLVNLPLTQGYLDSVRWSAERQFRDRMIYLSRQQGFLFVDLSQRALTQYDYFVDPSHLNRYGARAVSQKLVAEPSIPWPRRRN</sequence>
<evidence type="ECO:0000313" key="3">
    <source>
        <dbReference type="Proteomes" id="UP000326169"/>
    </source>
</evidence>
<evidence type="ECO:0008006" key="4">
    <source>
        <dbReference type="Google" id="ProtNLM"/>
    </source>
</evidence>
<organism evidence="2 3">
    <name type="scientific">Limnospira platensis NIES-46</name>
    <dbReference type="NCBI Taxonomy" id="1236695"/>
    <lineage>
        <taxon>Bacteria</taxon>
        <taxon>Bacillati</taxon>
        <taxon>Cyanobacteriota</taxon>
        <taxon>Cyanophyceae</taxon>
        <taxon>Oscillatoriophycideae</taxon>
        <taxon>Oscillatoriales</taxon>
        <taxon>Sirenicapillariaceae</taxon>
        <taxon>Limnospira</taxon>
    </lineage>
</organism>
<dbReference type="GeneID" id="301684752"/>
<name>A0A5M3T8B0_LIMPL</name>
<evidence type="ECO:0000313" key="2">
    <source>
        <dbReference type="EMBL" id="GCE95913.1"/>
    </source>
</evidence>
<reference evidence="2 3" key="1">
    <citation type="journal article" date="2019" name="J Genomics">
        <title>The Draft Genome of a Hydrogen-producing Cyanobacterium, Arthrospira platensis NIES-46.</title>
        <authorList>
            <person name="Suzuki S."/>
            <person name="Yamaguchi H."/>
            <person name="Kawachi M."/>
        </authorList>
    </citation>
    <scope>NUCLEOTIDE SEQUENCE [LARGE SCALE GENOMIC DNA]</scope>
    <source>
        <strain evidence="2 3">NIES-46</strain>
    </source>
</reference>
<evidence type="ECO:0000256" key="1">
    <source>
        <dbReference type="SAM" id="SignalP"/>
    </source>
</evidence>